<accession>A0A165LPG2</accession>
<dbReference type="PROSITE" id="PS50110">
    <property type="entry name" value="RESPONSE_REGULATORY"/>
    <property type="match status" value="1"/>
</dbReference>
<evidence type="ECO:0000256" key="3">
    <source>
        <dbReference type="ARBA" id="ARBA00023015"/>
    </source>
</evidence>
<evidence type="ECO:0000256" key="1">
    <source>
        <dbReference type="ARBA" id="ARBA00022553"/>
    </source>
</evidence>
<dbReference type="InterPro" id="IPR001789">
    <property type="entry name" value="Sig_transdc_resp-reg_receiver"/>
</dbReference>
<dbReference type="Pfam" id="PF00486">
    <property type="entry name" value="Trans_reg_C"/>
    <property type="match status" value="1"/>
</dbReference>
<dbReference type="CDD" id="cd17574">
    <property type="entry name" value="REC_OmpR"/>
    <property type="match status" value="1"/>
</dbReference>
<evidence type="ECO:0000313" key="10">
    <source>
        <dbReference type="EMBL" id="KZK74265.1"/>
    </source>
</evidence>
<dbReference type="CDD" id="cd00383">
    <property type="entry name" value="trans_reg_C"/>
    <property type="match status" value="1"/>
</dbReference>
<dbReference type="GO" id="GO:0005829">
    <property type="term" value="C:cytosol"/>
    <property type="evidence" value="ECO:0007669"/>
    <property type="project" value="TreeGrafter"/>
</dbReference>
<evidence type="ECO:0000256" key="5">
    <source>
        <dbReference type="ARBA" id="ARBA00023163"/>
    </source>
</evidence>
<evidence type="ECO:0000256" key="6">
    <source>
        <dbReference type="PROSITE-ProRule" id="PRU00169"/>
    </source>
</evidence>
<feature type="modified residue" description="4-aspartylphosphate" evidence="6">
    <location>
        <position position="59"/>
    </location>
</feature>
<dbReference type="AlphaFoldDB" id="A0A165LPG2"/>
<organism evidence="10 11">
    <name type="scientific">Pelodictyon luteolum</name>
    <dbReference type="NCBI Taxonomy" id="1100"/>
    <lineage>
        <taxon>Bacteria</taxon>
        <taxon>Pseudomonadati</taxon>
        <taxon>Chlorobiota</taxon>
        <taxon>Chlorobiia</taxon>
        <taxon>Chlorobiales</taxon>
        <taxon>Chlorobiaceae</taxon>
        <taxon>Chlorobium/Pelodictyon group</taxon>
        <taxon>Pelodictyon</taxon>
    </lineage>
</organism>
<keyword evidence="1 6" id="KW-0597">Phosphoprotein</keyword>
<evidence type="ECO:0000256" key="2">
    <source>
        <dbReference type="ARBA" id="ARBA00023012"/>
    </source>
</evidence>
<keyword evidence="5" id="KW-0804">Transcription</keyword>
<evidence type="ECO:0000313" key="11">
    <source>
        <dbReference type="Proteomes" id="UP000076481"/>
    </source>
</evidence>
<dbReference type="SMART" id="SM00862">
    <property type="entry name" value="Trans_reg_C"/>
    <property type="match status" value="1"/>
</dbReference>
<name>A0A165LPG2_PELLU</name>
<comment type="caution">
    <text evidence="10">The sequence shown here is derived from an EMBL/GenBank/DDBJ whole genome shotgun (WGS) entry which is preliminary data.</text>
</comment>
<dbReference type="SUPFAM" id="SSF52172">
    <property type="entry name" value="CheY-like"/>
    <property type="match status" value="1"/>
</dbReference>
<keyword evidence="4 7" id="KW-0238">DNA-binding</keyword>
<dbReference type="SMART" id="SM00448">
    <property type="entry name" value="REC"/>
    <property type="match status" value="1"/>
</dbReference>
<dbReference type="Gene3D" id="3.40.50.2300">
    <property type="match status" value="1"/>
</dbReference>
<dbReference type="InterPro" id="IPR011006">
    <property type="entry name" value="CheY-like_superfamily"/>
</dbReference>
<dbReference type="EMBL" id="LVWG01000030">
    <property type="protein sequence ID" value="KZK74265.1"/>
    <property type="molecule type" value="Genomic_DNA"/>
</dbReference>
<sequence>MCQPPFVLKKVLVVEDDCDLRESIIMYLQHHEVEVIGVGTAIDFYNEVKKGSYGLAILDISLPDQDGLVLARYLRANTRMRIIMLTARVALEDRLLGYESGADLYLSKPVDFRELLVSVQNLLTRFNDSHQGELTVETPPSELEADTWVLHRNSWELVLPDGATVQLTGKELEFLILLAGRHSGLVSRDRILQSLGYAKQESSHRALESLVYRLRKKISPTLETPIKTASGSGYSFSSHLLVLNT</sequence>
<dbReference type="PANTHER" id="PTHR48111:SF1">
    <property type="entry name" value="TWO-COMPONENT RESPONSE REGULATOR ORR33"/>
    <property type="match status" value="1"/>
</dbReference>
<protein>
    <submittedName>
        <fullName evidence="10">Transcriptional regulator</fullName>
    </submittedName>
</protein>
<dbReference type="GO" id="GO:0000976">
    <property type="term" value="F:transcription cis-regulatory region binding"/>
    <property type="evidence" value="ECO:0007669"/>
    <property type="project" value="TreeGrafter"/>
</dbReference>
<feature type="DNA-binding region" description="OmpR/PhoB-type" evidence="7">
    <location>
        <begin position="140"/>
        <end position="238"/>
    </location>
</feature>
<evidence type="ECO:0000256" key="7">
    <source>
        <dbReference type="PROSITE-ProRule" id="PRU01091"/>
    </source>
</evidence>
<dbReference type="GO" id="GO:0032993">
    <property type="term" value="C:protein-DNA complex"/>
    <property type="evidence" value="ECO:0007669"/>
    <property type="project" value="TreeGrafter"/>
</dbReference>
<dbReference type="InterPro" id="IPR001867">
    <property type="entry name" value="OmpR/PhoB-type_DNA-bd"/>
</dbReference>
<gene>
    <name evidence="10" type="ORF">A3K90_04965</name>
</gene>
<evidence type="ECO:0000259" key="8">
    <source>
        <dbReference type="PROSITE" id="PS50110"/>
    </source>
</evidence>
<dbReference type="PANTHER" id="PTHR48111">
    <property type="entry name" value="REGULATOR OF RPOS"/>
    <property type="match status" value="1"/>
</dbReference>
<evidence type="ECO:0000259" key="9">
    <source>
        <dbReference type="PROSITE" id="PS51755"/>
    </source>
</evidence>
<dbReference type="GO" id="GO:0000156">
    <property type="term" value="F:phosphorelay response regulator activity"/>
    <property type="evidence" value="ECO:0007669"/>
    <property type="project" value="TreeGrafter"/>
</dbReference>
<feature type="domain" description="Response regulatory" evidence="8">
    <location>
        <begin position="10"/>
        <end position="123"/>
    </location>
</feature>
<keyword evidence="2" id="KW-0902">Two-component regulatory system</keyword>
<dbReference type="InterPro" id="IPR036388">
    <property type="entry name" value="WH-like_DNA-bd_sf"/>
</dbReference>
<keyword evidence="3" id="KW-0805">Transcription regulation</keyword>
<dbReference type="Gene3D" id="1.10.10.10">
    <property type="entry name" value="Winged helix-like DNA-binding domain superfamily/Winged helix DNA-binding domain"/>
    <property type="match status" value="1"/>
</dbReference>
<dbReference type="InterPro" id="IPR039420">
    <property type="entry name" value="WalR-like"/>
</dbReference>
<dbReference type="InterPro" id="IPR016032">
    <property type="entry name" value="Sig_transdc_resp-reg_C-effctor"/>
</dbReference>
<evidence type="ECO:0000256" key="4">
    <source>
        <dbReference type="ARBA" id="ARBA00023125"/>
    </source>
</evidence>
<feature type="domain" description="OmpR/PhoB-type" evidence="9">
    <location>
        <begin position="140"/>
        <end position="238"/>
    </location>
</feature>
<dbReference type="Pfam" id="PF00072">
    <property type="entry name" value="Response_reg"/>
    <property type="match status" value="1"/>
</dbReference>
<reference evidence="10 11" key="1">
    <citation type="submission" date="2016-03" db="EMBL/GenBank/DDBJ databases">
        <title>Speciation and ecological success in dimly lit waters: horizontal gene transfer in a green sulfur bacteria bloom unveiled by metagenomic assembly.</title>
        <authorList>
            <person name="Llorens-Mares T."/>
            <person name="Liu Z."/>
            <person name="Allen L.Z."/>
            <person name="Rusch D.B."/>
            <person name="Craig M.T."/>
            <person name="Dupont C.L."/>
            <person name="Bryant D.A."/>
            <person name="Casamayor E.O."/>
        </authorList>
    </citation>
    <scope>NUCLEOTIDE SEQUENCE [LARGE SCALE GENOMIC DNA]</scope>
    <source>
        <strain evidence="10">CIII</strain>
    </source>
</reference>
<dbReference type="Proteomes" id="UP000076481">
    <property type="component" value="Unassembled WGS sequence"/>
</dbReference>
<dbReference type="GO" id="GO:0006355">
    <property type="term" value="P:regulation of DNA-templated transcription"/>
    <property type="evidence" value="ECO:0007669"/>
    <property type="project" value="InterPro"/>
</dbReference>
<dbReference type="SUPFAM" id="SSF46894">
    <property type="entry name" value="C-terminal effector domain of the bipartite response regulators"/>
    <property type="match status" value="1"/>
</dbReference>
<proteinExistence type="predicted"/>
<dbReference type="PROSITE" id="PS51755">
    <property type="entry name" value="OMPR_PHOB"/>
    <property type="match status" value="1"/>
</dbReference>